<proteinExistence type="inferred from homology"/>
<gene>
    <name evidence="12" type="primary">PSD1</name>
    <name evidence="13" type="ORF">BC936DRAFT_141917</name>
</gene>
<comment type="pathway">
    <text evidence="1">Lipid metabolism.</text>
</comment>
<feature type="active site" description="Charge relay system; for autoendoproteolytic cleavage activity" evidence="12">
    <location>
        <position position="415"/>
    </location>
</feature>
<evidence type="ECO:0000256" key="4">
    <source>
        <dbReference type="ARBA" id="ARBA00022793"/>
    </source>
</evidence>
<comment type="similarity">
    <text evidence="12">Belongs to the phosphatidylserine decarboxylase family. PSD-B subfamily. Eukaryotic type I sub-subfamily.</text>
</comment>
<dbReference type="OrthoDB" id="4330at2759"/>
<evidence type="ECO:0000313" key="13">
    <source>
        <dbReference type="EMBL" id="RUP49653.1"/>
    </source>
</evidence>
<feature type="chain" id="PRO_5023340594" description="Phosphatidylserine decarboxylase 1 beta chain" evidence="12">
    <location>
        <begin position="1"/>
        <end position="527"/>
    </location>
</feature>
<dbReference type="InterPro" id="IPR003817">
    <property type="entry name" value="PS_Dcarbxylase"/>
</dbReference>
<keyword evidence="4 12" id="KW-0210">Decarboxylase</keyword>
<dbReference type="InterPro" id="IPR033661">
    <property type="entry name" value="PSD_type1_euk"/>
</dbReference>
<evidence type="ECO:0000313" key="14">
    <source>
        <dbReference type="Proteomes" id="UP000268093"/>
    </source>
</evidence>
<dbReference type="AlphaFoldDB" id="A0A433DFL7"/>
<evidence type="ECO:0000256" key="5">
    <source>
        <dbReference type="ARBA" id="ARBA00022989"/>
    </source>
</evidence>
<keyword evidence="12" id="KW-0865">Zymogen</keyword>
<feature type="topological domain" description="Mitochondrial matrix" evidence="12">
    <location>
        <begin position="1"/>
        <end position="107"/>
    </location>
</feature>
<feature type="active site" description="Charge relay system; for autoendoproteolytic cleavage activity" evidence="12">
    <location>
        <position position="272"/>
    </location>
</feature>
<dbReference type="PANTHER" id="PTHR10067:SF6">
    <property type="entry name" value="PHOSPHATIDYLSERINE DECARBOXYLASE PROENZYME, MITOCHONDRIAL"/>
    <property type="match status" value="1"/>
</dbReference>
<organism evidence="13 14">
    <name type="scientific">Jimgerdemannia flammicorona</name>
    <dbReference type="NCBI Taxonomy" id="994334"/>
    <lineage>
        <taxon>Eukaryota</taxon>
        <taxon>Fungi</taxon>
        <taxon>Fungi incertae sedis</taxon>
        <taxon>Mucoromycota</taxon>
        <taxon>Mucoromycotina</taxon>
        <taxon>Endogonomycetes</taxon>
        <taxon>Endogonales</taxon>
        <taxon>Endogonaceae</taxon>
        <taxon>Jimgerdemannia</taxon>
    </lineage>
</organism>
<evidence type="ECO:0000256" key="12">
    <source>
        <dbReference type="HAMAP-Rule" id="MF_03208"/>
    </source>
</evidence>
<evidence type="ECO:0000256" key="8">
    <source>
        <dbReference type="ARBA" id="ARBA00023209"/>
    </source>
</evidence>
<evidence type="ECO:0000256" key="1">
    <source>
        <dbReference type="ARBA" id="ARBA00005189"/>
    </source>
</evidence>
<comment type="pathway">
    <text evidence="12">Phospholipid metabolism; phosphatidylethanolamine biosynthesis; phosphatidylethanolamine from CDP-diacylglycerol: step 2/2.</text>
</comment>
<dbReference type="PANTHER" id="PTHR10067">
    <property type="entry name" value="PHOSPHATIDYLSERINE DECARBOXYLASE"/>
    <property type="match status" value="1"/>
</dbReference>
<comment type="caution">
    <text evidence="13">The sequence shown here is derived from an EMBL/GenBank/DDBJ whole genome shotgun (WGS) entry which is preliminary data.</text>
</comment>
<keyword evidence="10 12" id="KW-1208">Phospholipid metabolism</keyword>
<dbReference type="GO" id="GO:0006646">
    <property type="term" value="P:phosphatidylethanolamine biosynthetic process"/>
    <property type="evidence" value="ECO:0007669"/>
    <property type="project" value="UniProtKB-UniRule"/>
</dbReference>
<evidence type="ECO:0000256" key="2">
    <source>
        <dbReference type="ARBA" id="ARBA00022516"/>
    </source>
</evidence>
<dbReference type="NCBIfam" id="TIGR00163">
    <property type="entry name" value="PS_decarb"/>
    <property type="match status" value="1"/>
</dbReference>
<keyword evidence="2 12" id="KW-0444">Lipid biosynthesis</keyword>
<comment type="catalytic activity">
    <reaction evidence="12">
        <text>a 1,2-diacyl-sn-glycero-3-phospho-L-serine + H(+) = a 1,2-diacyl-sn-glycero-3-phosphoethanolamine + CO2</text>
        <dbReference type="Rhea" id="RHEA:20828"/>
        <dbReference type="ChEBI" id="CHEBI:15378"/>
        <dbReference type="ChEBI" id="CHEBI:16526"/>
        <dbReference type="ChEBI" id="CHEBI:57262"/>
        <dbReference type="ChEBI" id="CHEBI:64612"/>
        <dbReference type="EC" id="4.1.1.65"/>
    </reaction>
</comment>
<sequence length="561" mass="62984">MMALKADLWRRRNVSSCISDVHGHPRGSREYIYISNPAFANKSNFMFLSTHPPSSLRTFRHACSLVRPIINVQRLRPFHRSLARFNAEAGPKKPYSERLKNAWNATQVKWYPIPVGLGIAFIGFQHSRHIRKREWQRLREEAEAQAEAQGRPRVVVEGPWQVRVAAALPLRSLSRLWGWFNNLNIPRPLRIPGFKLYSFLFGCNLEEMKNPDLRTYSNLSEFFYRELKDGARPIENSPLVRLESVDVWHRHPNVCQKFYRVSVVTLQVSPSDGKILHFGVVEGRNIEQIKGKTYSLDALIGGKSAGNTTDILASSQSANIVNEEKFANINDIPYSLDTLLGSDPAAGVKAESIVGPDGTVRTKGKPAADTTGNARAILKRTDLEPKVRDHHRPAEGHGLFFCVIYLAPGDYHRFHSPTNWVVEARRHFAGELFSVSPYMVKLLENLFVLNERVVLNGRWQYGIFSMIPVGATNVGSIKINFDEALKTNRREDLPGGTYTEVSYRSADPFVGGKQLVPGEEMGGFCLGSTVVLVFEAPLGFRFGVQAGQKVRMGQALGEMTA</sequence>
<evidence type="ECO:0000256" key="10">
    <source>
        <dbReference type="ARBA" id="ARBA00023264"/>
    </source>
</evidence>
<comment type="subcellular location">
    <molecule>Phosphatidylserine decarboxylase 1 alpha chain</molecule>
    <subcellularLocation>
        <location evidence="12">Mitochondrion inner membrane</location>
        <topology evidence="12">Peripheral membrane protein</topology>
        <orientation evidence="12">Intermembrane side</orientation>
    </subcellularLocation>
    <text evidence="12">Anchored to the mitochondrial inner membrane through its interaction with the integral membrane beta chain.</text>
</comment>
<evidence type="ECO:0000256" key="7">
    <source>
        <dbReference type="ARBA" id="ARBA00023136"/>
    </source>
</evidence>
<evidence type="ECO:0000256" key="11">
    <source>
        <dbReference type="ARBA" id="ARBA00023317"/>
    </source>
</evidence>
<keyword evidence="11 12" id="KW-0670">Pyruvate</keyword>
<evidence type="ECO:0000256" key="3">
    <source>
        <dbReference type="ARBA" id="ARBA00022692"/>
    </source>
</evidence>
<protein>
    <recommendedName>
        <fullName evidence="12">Phosphatidylserine decarboxylase proenzyme 1, mitochondrial</fullName>
        <ecNumber evidence="12">4.1.1.65</ecNumber>
    </recommendedName>
    <component>
        <recommendedName>
            <fullName evidence="12">Phosphatidylserine decarboxylase 1 beta chain</fullName>
        </recommendedName>
    </component>
    <component>
        <recommendedName>
            <fullName evidence="12">Phosphatidylserine decarboxylase 1 alpha chain</fullName>
        </recommendedName>
    </component>
</protein>
<dbReference type="Pfam" id="PF02666">
    <property type="entry name" value="PS_Dcarbxylase"/>
    <property type="match status" value="2"/>
</dbReference>
<keyword evidence="12" id="KW-0496">Mitochondrion</keyword>
<keyword evidence="8 12" id="KW-0594">Phospholipid biosynthesis</keyword>
<dbReference type="GO" id="GO:0005743">
    <property type="term" value="C:mitochondrial inner membrane"/>
    <property type="evidence" value="ECO:0007669"/>
    <property type="project" value="UniProtKB-SubCell"/>
</dbReference>
<dbReference type="UniPathway" id="UPA00558">
    <property type="reaction ID" value="UER00616"/>
</dbReference>
<keyword evidence="12" id="KW-0999">Mitochondrion inner membrane</keyword>
<dbReference type="GO" id="GO:0016540">
    <property type="term" value="P:protein autoprocessing"/>
    <property type="evidence" value="ECO:0007669"/>
    <property type="project" value="UniProtKB-UniRule"/>
</dbReference>
<feature type="topological domain" description="Mitochondrial intermembrane" evidence="12">
    <location>
        <begin position="127"/>
        <end position="561"/>
    </location>
</feature>
<keyword evidence="3 12" id="KW-0812">Transmembrane</keyword>
<dbReference type="GO" id="GO:0004609">
    <property type="term" value="F:phosphatidylserine decarboxylase activity"/>
    <property type="evidence" value="ECO:0007669"/>
    <property type="project" value="UniProtKB-UniRule"/>
</dbReference>
<dbReference type="EC" id="4.1.1.65" evidence="12"/>
<accession>A0A433DFL7</accession>
<comment type="cofactor">
    <cofactor evidence="12">
        <name>pyruvate</name>
        <dbReference type="ChEBI" id="CHEBI:15361"/>
    </cofactor>
    <text evidence="12">Binds 1 pyruvoyl group covalently per subunit.</text>
</comment>
<keyword evidence="14" id="KW-1185">Reference proteome</keyword>
<keyword evidence="5 12" id="KW-1133">Transmembrane helix</keyword>
<comment type="function">
    <text evidence="12">Catalyzes the formation of phosphatidylethanolamine (PtdEtn) from phosphatidylserine (PtdSer). Plays a central role in phospholipid metabolism and in the interorganelle trafficking of phosphatidylserine.</text>
</comment>
<comment type="subunit">
    <text evidence="12">Heterodimer of a large membrane-associated beta subunit and a small pyruvoyl-containing alpha subunit.</text>
</comment>
<keyword evidence="7 12" id="KW-0472">Membrane</keyword>
<comment type="subcellular location">
    <molecule>Phosphatidylserine decarboxylase 1 beta chain</molecule>
    <subcellularLocation>
        <location evidence="12">Mitochondrion inner membrane</location>
        <topology evidence="12">Single-pass membrane protein</topology>
        <orientation evidence="12">Intermembrane side</orientation>
    </subcellularLocation>
</comment>
<keyword evidence="9 12" id="KW-0456">Lyase</keyword>
<feature type="modified residue" description="Pyruvic acid (Ser); by autocatalysis" evidence="12">
    <location>
        <position position="528"/>
    </location>
</feature>
<dbReference type="EMBL" id="RBNI01002088">
    <property type="protein sequence ID" value="RUP49653.1"/>
    <property type="molecule type" value="Genomic_DNA"/>
</dbReference>
<feature type="active site" description="Schiff-base intermediate with substrate; via pyruvic acid; for decarboxylase activity" evidence="12">
    <location>
        <position position="528"/>
    </location>
</feature>
<feature type="site" description="Cleavage (non-hydrolytic); by autocatalysis" evidence="12">
    <location>
        <begin position="527"/>
        <end position="528"/>
    </location>
</feature>
<evidence type="ECO:0000256" key="9">
    <source>
        <dbReference type="ARBA" id="ARBA00023239"/>
    </source>
</evidence>
<dbReference type="InterPro" id="IPR033177">
    <property type="entry name" value="PSD-B"/>
</dbReference>
<reference evidence="13 14" key="1">
    <citation type="journal article" date="2018" name="New Phytol.">
        <title>Phylogenomics of Endogonaceae and evolution of mycorrhizas within Mucoromycota.</title>
        <authorList>
            <person name="Chang Y."/>
            <person name="Desiro A."/>
            <person name="Na H."/>
            <person name="Sandor L."/>
            <person name="Lipzen A."/>
            <person name="Clum A."/>
            <person name="Barry K."/>
            <person name="Grigoriev I.V."/>
            <person name="Martin F.M."/>
            <person name="Stajich J.E."/>
            <person name="Smith M.E."/>
            <person name="Bonito G."/>
            <person name="Spatafora J.W."/>
        </authorList>
    </citation>
    <scope>NUCLEOTIDE SEQUENCE [LARGE SCALE GENOMIC DNA]</scope>
    <source>
        <strain evidence="13 14">GMNB39</strain>
    </source>
</reference>
<feature type="chain" id="PRO_5023340595" description="Phosphatidylserine decarboxylase 1 alpha chain" evidence="12">
    <location>
        <begin position="528"/>
        <end position="561"/>
    </location>
</feature>
<dbReference type="Proteomes" id="UP000268093">
    <property type="component" value="Unassembled WGS sequence"/>
</dbReference>
<name>A0A433DFL7_9FUNG</name>
<dbReference type="HAMAP" id="MF_03208">
    <property type="entry name" value="PS_decarb_PSD_B_type1_euk"/>
    <property type="match status" value="1"/>
</dbReference>
<comment type="PTM">
    <text evidence="12">Is synthesized initially as an inactive proenzyme. Formation of the active enzyme involves a self-maturation process in which the active site pyruvoyl group is generated from an internal serine residue via an autocatalytic post-translational modification. Two non-identical subunits are generated from the proenzyme in this reaction, and the pyruvate is formed at the N-terminus of the alpha chain, which is derived from the carboxyl end of the proenzyme. The autoendoproteolytic cleavage occurs by a canonical serine protease mechanism, in which the side chain hydroxyl group of the serine supplies its oxygen atom to form the C-terminus of the beta chain, while the remainder of the serine residue undergoes an oxidative deamination to produce ammonia and the pyruvoyl prosthetic group on the alpha chain. During this reaction, the Ser that is part of the protease active site of the proenzyme becomes the pyruvoyl prosthetic group, which constitutes an essential element of the active site of the mature decarboxylase.</text>
</comment>
<evidence type="ECO:0000256" key="6">
    <source>
        <dbReference type="ARBA" id="ARBA00023098"/>
    </source>
</evidence>
<keyword evidence="6 12" id="KW-0443">Lipid metabolism</keyword>
<feature type="active site" description="Charge relay system; for autoendoproteolytic cleavage activity" evidence="12">
    <location>
        <position position="528"/>
    </location>
</feature>